<dbReference type="InterPro" id="IPR018552">
    <property type="entry name" value="CENP-X"/>
</dbReference>
<gene>
    <name evidence="5" type="ORF">TMSB3V08_LOCUS8437</name>
</gene>
<keyword evidence="4" id="KW-0234">DNA repair</keyword>
<dbReference type="GO" id="GO:0006281">
    <property type="term" value="P:DNA repair"/>
    <property type="evidence" value="ECO:0007669"/>
    <property type="project" value="UniProtKB-KW"/>
</dbReference>
<dbReference type="GO" id="GO:0003677">
    <property type="term" value="F:DNA binding"/>
    <property type="evidence" value="ECO:0007669"/>
    <property type="project" value="UniProtKB-KW"/>
</dbReference>
<organism evidence="5">
    <name type="scientific">Timema monikensis</name>
    <dbReference type="NCBI Taxonomy" id="170555"/>
    <lineage>
        <taxon>Eukaryota</taxon>
        <taxon>Metazoa</taxon>
        <taxon>Ecdysozoa</taxon>
        <taxon>Arthropoda</taxon>
        <taxon>Hexapoda</taxon>
        <taxon>Insecta</taxon>
        <taxon>Pterygota</taxon>
        <taxon>Neoptera</taxon>
        <taxon>Polyneoptera</taxon>
        <taxon>Phasmatodea</taxon>
        <taxon>Timematodea</taxon>
        <taxon>Timematoidea</taxon>
        <taxon>Timematidae</taxon>
        <taxon>Timema</taxon>
    </lineage>
</organism>
<dbReference type="SUPFAM" id="SSF47113">
    <property type="entry name" value="Histone-fold"/>
    <property type="match status" value="1"/>
</dbReference>
<keyword evidence="3" id="KW-0238">DNA-binding</keyword>
<name>A0A7R9EEL3_9NEOP</name>
<dbReference type="AlphaFoldDB" id="A0A7R9EEL3"/>
<sequence>MEQKHLSSNKTSVDLAIDLDMVAISSQEEFLANFKNRSRFIKLLTPILRKCGILAQLANEDADCLIVLNAIELSAGQHLQKSSGILSVVAARKVENATLNEAVKEIMKLSFTDPKIRVSDDVSQLVSEVVSILAVEATLRACDGASKDGLSTVHLEHVGKILPQLEKPLPVHPTEIRTSISPSSAVELNTTSVLANYTTEAGFVLDWPANDVDIRAQIQLYSSLLLSDRRSGDTVQMRGEEWKKSKDEE</sequence>
<evidence type="ECO:0000313" key="5">
    <source>
        <dbReference type="EMBL" id="CAD7431715.1"/>
    </source>
</evidence>
<evidence type="ECO:0000256" key="2">
    <source>
        <dbReference type="ARBA" id="ARBA00022763"/>
    </source>
</evidence>
<protein>
    <submittedName>
        <fullName evidence="5">Uncharacterized protein</fullName>
    </submittedName>
</protein>
<dbReference type="CDD" id="cd22921">
    <property type="entry name" value="HFD_CENP-X"/>
    <property type="match status" value="1"/>
</dbReference>
<evidence type="ECO:0000256" key="3">
    <source>
        <dbReference type="ARBA" id="ARBA00023125"/>
    </source>
</evidence>
<comment type="similarity">
    <text evidence="1">Belongs to the CENP-X/MHF2 family.</text>
</comment>
<dbReference type="Gene3D" id="6.10.130.30">
    <property type="match status" value="1"/>
</dbReference>
<dbReference type="Pfam" id="PF09415">
    <property type="entry name" value="CENP-X"/>
    <property type="match status" value="1"/>
</dbReference>
<keyword evidence="2" id="KW-0227">DNA damage</keyword>
<dbReference type="GO" id="GO:0046982">
    <property type="term" value="F:protein heterodimerization activity"/>
    <property type="evidence" value="ECO:0007669"/>
    <property type="project" value="InterPro"/>
</dbReference>
<dbReference type="InterPro" id="IPR009072">
    <property type="entry name" value="Histone-fold"/>
</dbReference>
<reference evidence="5" key="1">
    <citation type="submission" date="2020-11" db="EMBL/GenBank/DDBJ databases">
        <authorList>
            <person name="Tran Van P."/>
        </authorList>
    </citation>
    <scope>NUCLEOTIDE SEQUENCE</scope>
</reference>
<dbReference type="EMBL" id="OB795123">
    <property type="protein sequence ID" value="CAD7431715.1"/>
    <property type="molecule type" value="Genomic_DNA"/>
</dbReference>
<evidence type="ECO:0000256" key="1">
    <source>
        <dbReference type="ARBA" id="ARBA00009359"/>
    </source>
</evidence>
<accession>A0A7R9EEL3</accession>
<evidence type="ECO:0000256" key="4">
    <source>
        <dbReference type="ARBA" id="ARBA00023204"/>
    </source>
</evidence>
<dbReference type="GO" id="GO:0051382">
    <property type="term" value="P:kinetochore assembly"/>
    <property type="evidence" value="ECO:0007669"/>
    <property type="project" value="InterPro"/>
</dbReference>
<proteinExistence type="inferred from homology"/>